<evidence type="ECO:0000256" key="2">
    <source>
        <dbReference type="ARBA" id="ARBA00008056"/>
    </source>
</evidence>
<keyword evidence="6" id="KW-0045">Antibiotic biosynthesis</keyword>
<accession>A0A9P7N6T0</accession>
<dbReference type="PANTHER" id="PTHR10209">
    <property type="entry name" value="OXIDOREDUCTASE, 2OG-FE II OXYGENASE FAMILY PROTEIN"/>
    <property type="match status" value="1"/>
</dbReference>
<organism evidence="9 10">
    <name type="scientific">Claviceps pusilla</name>
    <dbReference type="NCBI Taxonomy" id="123648"/>
    <lineage>
        <taxon>Eukaryota</taxon>
        <taxon>Fungi</taxon>
        <taxon>Dikarya</taxon>
        <taxon>Ascomycota</taxon>
        <taxon>Pezizomycotina</taxon>
        <taxon>Sordariomycetes</taxon>
        <taxon>Hypocreomycetidae</taxon>
        <taxon>Hypocreales</taxon>
        <taxon>Clavicipitaceae</taxon>
        <taxon>Claviceps</taxon>
    </lineage>
</organism>
<feature type="domain" description="Fe2OG dioxygenase" evidence="8">
    <location>
        <begin position="178"/>
        <end position="288"/>
    </location>
</feature>
<sequence>MSQTANIPRIDISPLLGDSPALKQQVAQAIDAASRDTGFFYATNHGVDLARLAAETRRFHTALTADEKDRLAIRAYNPQHTHKIRSGYSLAIPGRKAVESLCYLNPAFTPDHPRIATPTPLHETNDWPPEHRHPGFRAFAESYFWDVYAVAAALLRGYALALHQPEDFFTRHFRRHDTLSSVVLIRYPFLDPYPAPAIKTAADDGTKLSFEWHRDVDLITVLYQSDVQNLQVKTAHGDWLDIEPDDSAYLVNCGTYMSHITGEYYPAPVHRVKWRNEERQSLPFFVNLGYEDAIQPWDAAAAAADADARAGAADKNENLLHRPLPDREPIPYGEYLQSGLLGLIQQNGQT</sequence>
<evidence type="ECO:0000313" key="10">
    <source>
        <dbReference type="Proteomes" id="UP000748025"/>
    </source>
</evidence>
<dbReference type="InterPro" id="IPR026992">
    <property type="entry name" value="DIOX_N"/>
</dbReference>
<gene>
    <name evidence="9" type="ORF">E4U43_003467</name>
</gene>
<keyword evidence="4 7" id="KW-0560">Oxidoreductase</keyword>
<dbReference type="PROSITE" id="PS00185">
    <property type="entry name" value="IPNS_1"/>
    <property type="match status" value="1"/>
</dbReference>
<reference evidence="9" key="1">
    <citation type="journal article" date="2020" name="bioRxiv">
        <title>Whole genome comparisons of ergot fungi reveals the divergence and evolution of species within the genus Claviceps are the result of varying mechanisms driving genome evolution and host range expansion.</title>
        <authorList>
            <person name="Wyka S.A."/>
            <person name="Mondo S.J."/>
            <person name="Liu M."/>
            <person name="Dettman J."/>
            <person name="Nalam V."/>
            <person name="Broders K.D."/>
        </authorList>
    </citation>
    <scope>NUCLEOTIDE SEQUENCE</scope>
    <source>
        <strain evidence="9">CCC 602</strain>
    </source>
</reference>
<proteinExistence type="inferred from homology"/>
<dbReference type="EMBL" id="SRPW01002350">
    <property type="protein sequence ID" value="KAG5993581.1"/>
    <property type="molecule type" value="Genomic_DNA"/>
</dbReference>
<keyword evidence="3 7" id="KW-0479">Metal-binding</keyword>
<dbReference type="SUPFAM" id="SSF51197">
    <property type="entry name" value="Clavaminate synthase-like"/>
    <property type="match status" value="1"/>
</dbReference>
<dbReference type="PANTHER" id="PTHR10209:SF867">
    <property type="entry name" value="2-OXOGLUTARATE (2OG) AND FE(II)-DEPENDENT OXYGENASE SUPERFAMILY PROTEIN"/>
    <property type="match status" value="1"/>
</dbReference>
<dbReference type="InterPro" id="IPR044861">
    <property type="entry name" value="IPNS-like_FE2OG_OXY"/>
</dbReference>
<dbReference type="Pfam" id="PF03171">
    <property type="entry name" value="2OG-FeII_Oxy"/>
    <property type="match status" value="1"/>
</dbReference>
<dbReference type="OrthoDB" id="288590at2759"/>
<keyword evidence="10" id="KW-1185">Reference proteome</keyword>
<protein>
    <recommendedName>
        <fullName evidence="8">Fe2OG dioxygenase domain-containing protein</fullName>
    </recommendedName>
</protein>
<evidence type="ECO:0000256" key="6">
    <source>
        <dbReference type="ARBA" id="ARBA00023194"/>
    </source>
</evidence>
<evidence type="ECO:0000256" key="7">
    <source>
        <dbReference type="RuleBase" id="RU003682"/>
    </source>
</evidence>
<dbReference type="GO" id="GO:0016491">
    <property type="term" value="F:oxidoreductase activity"/>
    <property type="evidence" value="ECO:0007669"/>
    <property type="project" value="UniProtKB-KW"/>
</dbReference>
<evidence type="ECO:0000256" key="1">
    <source>
        <dbReference type="ARBA" id="ARBA00004792"/>
    </source>
</evidence>
<evidence type="ECO:0000256" key="5">
    <source>
        <dbReference type="ARBA" id="ARBA00023004"/>
    </source>
</evidence>
<evidence type="ECO:0000259" key="8">
    <source>
        <dbReference type="PROSITE" id="PS51471"/>
    </source>
</evidence>
<dbReference type="GO" id="GO:0044283">
    <property type="term" value="P:small molecule biosynthetic process"/>
    <property type="evidence" value="ECO:0007669"/>
    <property type="project" value="UniProtKB-ARBA"/>
</dbReference>
<name>A0A9P7N6T0_9HYPO</name>
<comment type="pathway">
    <text evidence="1">Antibiotic biosynthesis.</text>
</comment>
<dbReference type="GO" id="GO:0005506">
    <property type="term" value="F:iron ion binding"/>
    <property type="evidence" value="ECO:0007669"/>
    <property type="project" value="InterPro"/>
</dbReference>
<dbReference type="SMR" id="A0A9P7N6T0"/>
<dbReference type="InterPro" id="IPR002057">
    <property type="entry name" value="Isopenicillin-N_synth_CS"/>
</dbReference>
<comment type="caution">
    <text evidence="9">The sequence shown here is derived from an EMBL/GenBank/DDBJ whole genome shotgun (WGS) entry which is preliminary data.</text>
</comment>
<dbReference type="GO" id="GO:0017000">
    <property type="term" value="P:antibiotic biosynthetic process"/>
    <property type="evidence" value="ECO:0007669"/>
    <property type="project" value="UniProtKB-KW"/>
</dbReference>
<dbReference type="Pfam" id="PF14226">
    <property type="entry name" value="DIOX_N"/>
    <property type="match status" value="1"/>
</dbReference>
<dbReference type="AlphaFoldDB" id="A0A9P7N6T0"/>
<evidence type="ECO:0000256" key="3">
    <source>
        <dbReference type="ARBA" id="ARBA00022723"/>
    </source>
</evidence>
<dbReference type="PRINTS" id="PR00682">
    <property type="entry name" value="IPNSYNTHASE"/>
</dbReference>
<dbReference type="Proteomes" id="UP000748025">
    <property type="component" value="Unassembled WGS sequence"/>
</dbReference>
<dbReference type="PROSITE" id="PS51471">
    <property type="entry name" value="FE2OG_OXY"/>
    <property type="match status" value="1"/>
</dbReference>
<dbReference type="InterPro" id="IPR005123">
    <property type="entry name" value="Oxoglu/Fe-dep_dioxygenase_dom"/>
</dbReference>
<keyword evidence="5 7" id="KW-0408">Iron</keyword>
<dbReference type="Gene3D" id="2.60.120.330">
    <property type="entry name" value="B-lactam Antibiotic, Isopenicillin N Synthase, Chain"/>
    <property type="match status" value="1"/>
</dbReference>
<dbReference type="InterPro" id="IPR027443">
    <property type="entry name" value="IPNS-like_sf"/>
</dbReference>
<evidence type="ECO:0000313" key="9">
    <source>
        <dbReference type="EMBL" id="KAG5993581.1"/>
    </source>
</evidence>
<comment type="similarity">
    <text evidence="2 7">Belongs to the iron/ascorbate-dependent oxidoreductase family.</text>
</comment>
<evidence type="ECO:0000256" key="4">
    <source>
        <dbReference type="ARBA" id="ARBA00023002"/>
    </source>
</evidence>